<protein>
    <submittedName>
        <fullName evidence="1">Uncharacterized protein</fullName>
    </submittedName>
</protein>
<accession>A0ACC1LNJ5</accession>
<evidence type="ECO:0000313" key="2">
    <source>
        <dbReference type="Proteomes" id="UP001140096"/>
    </source>
</evidence>
<gene>
    <name evidence="1" type="ORF">H4S07_001760</name>
</gene>
<dbReference type="EMBL" id="JANBUP010000333">
    <property type="protein sequence ID" value="KAJ2811902.1"/>
    <property type="molecule type" value="Genomic_DNA"/>
</dbReference>
<evidence type="ECO:0000313" key="1">
    <source>
        <dbReference type="EMBL" id="KAJ2811902.1"/>
    </source>
</evidence>
<keyword evidence="2" id="KW-1185">Reference proteome</keyword>
<sequence length="251" mass="27207">RLLALFATSSAETLPRDKAAEVVKQFGYAAVESGHAPDIIAILLRLLAPSARTRLMLKYDQQRRSPGDGEGEDVRKILSALRLLHSVLAASNDPVRMDAALMPSLRHLFDLLIVARPISDMATQVLTLLMQRFDDLPADPAVGSWYETDALVLQDLARSSLARIVELGMGDDDDEFEGSVGTSSRSVSPEMPVLVLDSSNDHGLADGLRGASHSGSPEGVSGDEEIMGEHDDDMLAQLDMFDRELDEALRA</sequence>
<feature type="non-terminal residue" evidence="1">
    <location>
        <position position="1"/>
    </location>
</feature>
<proteinExistence type="predicted"/>
<name>A0ACC1LNJ5_9FUNG</name>
<comment type="caution">
    <text evidence="1">The sequence shown here is derived from an EMBL/GenBank/DDBJ whole genome shotgun (WGS) entry which is preliminary data.</text>
</comment>
<organism evidence="1 2">
    <name type="scientific">Coemansia furcata</name>
    <dbReference type="NCBI Taxonomy" id="417177"/>
    <lineage>
        <taxon>Eukaryota</taxon>
        <taxon>Fungi</taxon>
        <taxon>Fungi incertae sedis</taxon>
        <taxon>Zoopagomycota</taxon>
        <taxon>Kickxellomycotina</taxon>
        <taxon>Kickxellomycetes</taxon>
        <taxon>Kickxellales</taxon>
        <taxon>Kickxellaceae</taxon>
        <taxon>Coemansia</taxon>
    </lineage>
</organism>
<reference evidence="1" key="1">
    <citation type="submission" date="2022-07" db="EMBL/GenBank/DDBJ databases">
        <title>Phylogenomic reconstructions and comparative analyses of Kickxellomycotina fungi.</title>
        <authorList>
            <person name="Reynolds N.K."/>
            <person name="Stajich J.E."/>
            <person name="Barry K."/>
            <person name="Grigoriev I.V."/>
            <person name="Crous P."/>
            <person name="Smith M.E."/>
        </authorList>
    </citation>
    <scope>NUCLEOTIDE SEQUENCE</scope>
    <source>
        <strain evidence="1">CBS 102833</strain>
    </source>
</reference>
<dbReference type="Proteomes" id="UP001140096">
    <property type="component" value="Unassembled WGS sequence"/>
</dbReference>